<dbReference type="KEGG" id="bany:112047976"/>
<evidence type="ECO:0000313" key="3">
    <source>
        <dbReference type="RefSeq" id="XP_023941072.1"/>
    </source>
</evidence>
<protein>
    <submittedName>
        <fullName evidence="3">Uncharacterized protein LOC112047976</fullName>
    </submittedName>
</protein>
<feature type="transmembrane region" description="Helical" evidence="1">
    <location>
        <begin position="107"/>
        <end position="134"/>
    </location>
</feature>
<dbReference type="AlphaFoldDB" id="A0A6J1N7I0"/>
<dbReference type="Proteomes" id="UP001652582">
    <property type="component" value="Chromosome 22"/>
</dbReference>
<dbReference type="OrthoDB" id="7461964at2759"/>
<keyword evidence="1" id="KW-0472">Membrane</keyword>
<keyword evidence="2" id="KW-1185">Reference proteome</keyword>
<feature type="transmembrane region" description="Helical" evidence="1">
    <location>
        <begin position="67"/>
        <end position="87"/>
    </location>
</feature>
<evidence type="ECO:0000256" key="1">
    <source>
        <dbReference type="SAM" id="Phobius"/>
    </source>
</evidence>
<proteinExistence type="predicted"/>
<keyword evidence="1" id="KW-1133">Transmembrane helix</keyword>
<feature type="transmembrane region" description="Helical" evidence="1">
    <location>
        <begin position="146"/>
        <end position="165"/>
    </location>
</feature>
<dbReference type="GeneID" id="112047976"/>
<feature type="transmembrane region" description="Helical" evidence="1">
    <location>
        <begin position="171"/>
        <end position="192"/>
    </location>
</feature>
<evidence type="ECO:0000313" key="2">
    <source>
        <dbReference type="Proteomes" id="UP001652582"/>
    </source>
</evidence>
<sequence length="250" mass="28435">MQGTQTLGLGARLRAGCLAIGYLHLIASLVDIGCHVVILFLITNGFQCDISKASIRAVQWNWLEPTLAFVNLGTHGFFPYPLTFHYYNAIPLDYLPIAEDNPKCYPGMLHLFVLDIFNFLSNALWLKFVLAFVSGVHKRDAEPVRMFYILCIMKLAIQLLAIGLQWDYERTFAACAFQFMDVCIATMFLVIINRYSTFLRLVKASKNGDQPPSYIECLINTPSTLVDEKKDIVFVIEEKKMETKEETQQS</sequence>
<reference evidence="3" key="1">
    <citation type="submission" date="2025-08" db="UniProtKB">
        <authorList>
            <consortium name="RefSeq"/>
        </authorList>
    </citation>
    <scope>IDENTIFICATION</scope>
</reference>
<name>A0A6J1N7I0_BICAN</name>
<dbReference type="RefSeq" id="XP_023941072.1">
    <property type="nucleotide sequence ID" value="XM_024085304.2"/>
</dbReference>
<gene>
    <name evidence="3" type="primary">LOC112047976</name>
</gene>
<organism evidence="2 3">
    <name type="scientific">Bicyclus anynana</name>
    <name type="common">Squinting bush brown butterfly</name>
    <dbReference type="NCBI Taxonomy" id="110368"/>
    <lineage>
        <taxon>Eukaryota</taxon>
        <taxon>Metazoa</taxon>
        <taxon>Ecdysozoa</taxon>
        <taxon>Arthropoda</taxon>
        <taxon>Hexapoda</taxon>
        <taxon>Insecta</taxon>
        <taxon>Pterygota</taxon>
        <taxon>Neoptera</taxon>
        <taxon>Endopterygota</taxon>
        <taxon>Lepidoptera</taxon>
        <taxon>Glossata</taxon>
        <taxon>Ditrysia</taxon>
        <taxon>Papilionoidea</taxon>
        <taxon>Nymphalidae</taxon>
        <taxon>Satyrinae</taxon>
        <taxon>Satyrini</taxon>
        <taxon>Mycalesina</taxon>
        <taxon>Bicyclus</taxon>
    </lineage>
</organism>
<accession>A0A6J1N7I0</accession>
<keyword evidence="1" id="KW-0812">Transmembrane</keyword>
<feature type="transmembrane region" description="Helical" evidence="1">
    <location>
        <begin position="20"/>
        <end position="46"/>
    </location>
</feature>